<dbReference type="AlphaFoldDB" id="A0A164ZFN6"/>
<dbReference type="EMBL" id="KV419396">
    <property type="protein sequence ID" value="KZS97686.1"/>
    <property type="molecule type" value="Genomic_DNA"/>
</dbReference>
<dbReference type="InterPro" id="IPR001806">
    <property type="entry name" value="Small_GTPase"/>
</dbReference>
<keyword evidence="1" id="KW-0547">Nucleotide-binding</keyword>
<dbReference type="PANTHER" id="PTHR47978">
    <property type="match status" value="1"/>
</dbReference>
<organism evidence="3 4">
    <name type="scientific">Sistotremastrum niveocremeum HHB9708</name>
    <dbReference type="NCBI Taxonomy" id="1314777"/>
    <lineage>
        <taxon>Eukaryota</taxon>
        <taxon>Fungi</taxon>
        <taxon>Dikarya</taxon>
        <taxon>Basidiomycota</taxon>
        <taxon>Agaricomycotina</taxon>
        <taxon>Agaricomycetes</taxon>
        <taxon>Sistotremastrales</taxon>
        <taxon>Sistotremastraceae</taxon>
        <taxon>Sertulicium</taxon>
        <taxon>Sertulicium niveocremeum</taxon>
    </lineage>
</organism>
<feature type="compositionally biased region" description="Pro residues" evidence="2">
    <location>
        <begin position="159"/>
        <end position="172"/>
    </location>
</feature>
<dbReference type="SUPFAM" id="SSF52540">
    <property type="entry name" value="P-loop containing nucleoside triphosphate hydrolases"/>
    <property type="match status" value="1"/>
</dbReference>
<dbReference type="InterPro" id="IPR027417">
    <property type="entry name" value="P-loop_NTPase"/>
</dbReference>
<dbReference type="SMART" id="SM00173">
    <property type="entry name" value="RAS"/>
    <property type="match status" value="1"/>
</dbReference>
<feature type="compositionally biased region" description="Low complexity" evidence="2">
    <location>
        <begin position="182"/>
        <end position="192"/>
    </location>
</feature>
<dbReference type="GO" id="GO:0003924">
    <property type="term" value="F:GTPase activity"/>
    <property type="evidence" value="ECO:0007669"/>
    <property type="project" value="InterPro"/>
</dbReference>
<feature type="region of interest" description="Disordered" evidence="2">
    <location>
        <begin position="159"/>
        <end position="217"/>
    </location>
</feature>
<dbReference type="Proteomes" id="UP000076722">
    <property type="component" value="Unassembled WGS sequence"/>
</dbReference>
<proteinExistence type="predicted"/>
<dbReference type="GO" id="GO:0005525">
    <property type="term" value="F:GTP binding"/>
    <property type="evidence" value="ECO:0007669"/>
    <property type="project" value="InterPro"/>
</dbReference>
<evidence type="ECO:0000313" key="3">
    <source>
        <dbReference type="EMBL" id="KZS97686.1"/>
    </source>
</evidence>
<dbReference type="OrthoDB" id="26525at2759"/>
<evidence type="ECO:0000256" key="1">
    <source>
        <dbReference type="ARBA" id="ARBA00022741"/>
    </source>
</evidence>
<dbReference type="STRING" id="1314777.A0A164ZFN6"/>
<dbReference type="PROSITE" id="PS51421">
    <property type="entry name" value="RAS"/>
    <property type="match status" value="1"/>
</dbReference>
<dbReference type="SMART" id="SM00174">
    <property type="entry name" value="RHO"/>
    <property type="match status" value="1"/>
</dbReference>
<dbReference type="NCBIfam" id="TIGR00231">
    <property type="entry name" value="small_GTP"/>
    <property type="match status" value="1"/>
</dbReference>
<dbReference type="InterPro" id="IPR005225">
    <property type="entry name" value="Small_GTP-bd"/>
</dbReference>
<dbReference type="PROSITE" id="PS51419">
    <property type="entry name" value="RAB"/>
    <property type="match status" value="1"/>
</dbReference>
<accession>A0A164ZFN6</accession>
<name>A0A164ZFN6_9AGAM</name>
<evidence type="ECO:0008006" key="5">
    <source>
        <dbReference type="Google" id="ProtNLM"/>
    </source>
</evidence>
<dbReference type="CDD" id="cd00154">
    <property type="entry name" value="Rab"/>
    <property type="match status" value="1"/>
</dbReference>
<dbReference type="Gene3D" id="3.40.50.300">
    <property type="entry name" value="P-loop containing nucleotide triphosphate hydrolases"/>
    <property type="match status" value="2"/>
</dbReference>
<dbReference type="Pfam" id="PF00071">
    <property type="entry name" value="Ras"/>
    <property type="match status" value="1"/>
</dbReference>
<dbReference type="SMART" id="SM00175">
    <property type="entry name" value="RAB"/>
    <property type="match status" value="1"/>
</dbReference>
<dbReference type="FunFam" id="3.40.50.300:FF:000808">
    <property type="entry name" value="Small GTP-binding protein, putative"/>
    <property type="match status" value="1"/>
</dbReference>
<gene>
    <name evidence="3" type="ORF">SISNIDRAFT_449240</name>
</gene>
<keyword evidence="4" id="KW-1185">Reference proteome</keyword>
<evidence type="ECO:0000256" key="2">
    <source>
        <dbReference type="SAM" id="MobiDB-lite"/>
    </source>
</evidence>
<protein>
    <recommendedName>
        <fullName evidence="5">Ras-domain-containing protein</fullName>
    </recommendedName>
</protein>
<reference evidence="3 4" key="1">
    <citation type="journal article" date="2016" name="Mol. Biol. Evol.">
        <title>Comparative Genomics of Early-Diverging Mushroom-Forming Fungi Provides Insights into the Origins of Lignocellulose Decay Capabilities.</title>
        <authorList>
            <person name="Nagy L.G."/>
            <person name="Riley R."/>
            <person name="Tritt A."/>
            <person name="Adam C."/>
            <person name="Daum C."/>
            <person name="Floudas D."/>
            <person name="Sun H."/>
            <person name="Yadav J.S."/>
            <person name="Pangilinan J."/>
            <person name="Larsson K.H."/>
            <person name="Matsuura K."/>
            <person name="Barry K."/>
            <person name="Labutti K."/>
            <person name="Kuo R."/>
            <person name="Ohm R.A."/>
            <person name="Bhattacharya S.S."/>
            <person name="Shirouzu T."/>
            <person name="Yoshinaga Y."/>
            <person name="Martin F.M."/>
            <person name="Grigoriev I.V."/>
            <person name="Hibbett D.S."/>
        </authorList>
    </citation>
    <scope>NUCLEOTIDE SEQUENCE [LARGE SCALE GENOMIC DNA]</scope>
    <source>
        <strain evidence="3 4">HHB9708</strain>
    </source>
</reference>
<sequence length="392" mass="44191">MSEPFPVPALDVPRRLNRESLDAKIVVLGNSGVGKTSLLHRYVQDVFDPAHTTSTTGAFFVAKRLYVDGLKVRLQLWDTAGQERFRSMAPMYYRGANAALLLYDITKASSFSDLKNWLHELKKNRTGDLLVFIVGAKADLHKHREVSSDHVRLSLHTWFPPPKPPSPPPSPNPSSFIRPRFTSLTSLTSSHSVPFLSPRTRTQSHSQSPPSTPALGQVTVHRSDSCSAVAPSRGVRPNLVRRNTAASVPSTALPLVQDEKDEHKHEFRFPKRPPALRLNSHLGHQNGMEQQLMSSTSEIVEEDDEVDDFEWGVERGMQLFEVSAKDDQGVRELFDTLIRAIIERRDIIDRERELRERDSVYLPDSMSRPDWSAAADEEEARLASANRWQTCC</sequence>
<dbReference type="PRINTS" id="PR00449">
    <property type="entry name" value="RASTRNSFRMNG"/>
</dbReference>
<evidence type="ECO:0000313" key="4">
    <source>
        <dbReference type="Proteomes" id="UP000076722"/>
    </source>
</evidence>